<keyword evidence="2" id="KW-1185">Reference proteome</keyword>
<accession>A0AAV4AYP7</accession>
<sequence>MAEMRLMANLIASFRKETVENALGIDLLNFRKFEVLNLIIKHLTEKEDGHEKAGLKGCEPARLTVYEWREAITGTWIDPNLIERINGPMEKYLIDNLKFAYQAEKGSHKLVPVLFPKDTLEPISNLLEERTNCNVAEDNILLFPNTGLSIDHASGYHCLKTVVYSCPNLQQPHLLIADKLRHRVSTLFAQLDLPAENREMFYRHMGHSEAINKNVYQCPQTVNEITRVGRFLLNTVDA</sequence>
<dbReference type="Proteomes" id="UP000735302">
    <property type="component" value="Unassembled WGS sequence"/>
</dbReference>
<dbReference type="PANTHER" id="PTHR33480">
    <property type="entry name" value="SET DOMAIN-CONTAINING PROTEIN-RELATED"/>
    <property type="match status" value="1"/>
</dbReference>
<gene>
    <name evidence="1" type="ORF">PoB_003816100</name>
</gene>
<comment type="caution">
    <text evidence="1">The sequence shown here is derived from an EMBL/GenBank/DDBJ whole genome shotgun (WGS) entry which is preliminary data.</text>
</comment>
<proteinExistence type="predicted"/>
<dbReference type="EMBL" id="BLXT01004325">
    <property type="protein sequence ID" value="GFO11656.1"/>
    <property type="molecule type" value="Genomic_DNA"/>
</dbReference>
<dbReference type="PANTHER" id="PTHR33480:SF1">
    <property type="entry name" value="TYR RECOMBINASE DOMAIN-CONTAINING PROTEIN"/>
    <property type="match status" value="1"/>
</dbReference>
<organism evidence="1 2">
    <name type="scientific">Plakobranchus ocellatus</name>
    <dbReference type="NCBI Taxonomy" id="259542"/>
    <lineage>
        <taxon>Eukaryota</taxon>
        <taxon>Metazoa</taxon>
        <taxon>Spiralia</taxon>
        <taxon>Lophotrochozoa</taxon>
        <taxon>Mollusca</taxon>
        <taxon>Gastropoda</taxon>
        <taxon>Heterobranchia</taxon>
        <taxon>Euthyneura</taxon>
        <taxon>Panpulmonata</taxon>
        <taxon>Sacoglossa</taxon>
        <taxon>Placobranchoidea</taxon>
        <taxon>Plakobranchidae</taxon>
        <taxon>Plakobranchus</taxon>
    </lineage>
</organism>
<evidence type="ECO:0000313" key="2">
    <source>
        <dbReference type="Proteomes" id="UP000735302"/>
    </source>
</evidence>
<evidence type="ECO:0000313" key="1">
    <source>
        <dbReference type="EMBL" id="GFO11656.1"/>
    </source>
</evidence>
<name>A0AAV4AYP7_9GAST</name>
<reference evidence="1 2" key="1">
    <citation type="journal article" date="2021" name="Elife">
        <title>Chloroplast acquisition without the gene transfer in kleptoplastic sea slugs, Plakobranchus ocellatus.</title>
        <authorList>
            <person name="Maeda T."/>
            <person name="Takahashi S."/>
            <person name="Yoshida T."/>
            <person name="Shimamura S."/>
            <person name="Takaki Y."/>
            <person name="Nagai Y."/>
            <person name="Toyoda A."/>
            <person name="Suzuki Y."/>
            <person name="Arimoto A."/>
            <person name="Ishii H."/>
            <person name="Satoh N."/>
            <person name="Nishiyama T."/>
            <person name="Hasebe M."/>
            <person name="Maruyama T."/>
            <person name="Minagawa J."/>
            <person name="Obokata J."/>
            <person name="Shigenobu S."/>
        </authorList>
    </citation>
    <scope>NUCLEOTIDE SEQUENCE [LARGE SCALE GENOMIC DNA]</scope>
</reference>
<dbReference type="AlphaFoldDB" id="A0AAV4AYP7"/>
<protein>
    <submittedName>
        <fullName evidence="1">Histone-lysine N-methyltransferase setd8-a</fullName>
    </submittedName>
</protein>